<evidence type="ECO:0000256" key="6">
    <source>
        <dbReference type="ARBA" id="ARBA00023136"/>
    </source>
</evidence>
<dbReference type="OrthoDB" id="1666796at2759"/>
<dbReference type="GO" id="GO:0072657">
    <property type="term" value="P:protein localization to membrane"/>
    <property type="evidence" value="ECO:0007669"/>
    <property type="project" value="TreeGrafter"/>
</dbReference>
<keyword evidence="5" id="KW-1133">Transmembrane helix</keyword>
<keyword evidence="4" id="KW-0732">Signal</keyword>
<dbReference type="Proteomes" id="UP000023152">
    <property type="component" value="Unassembled WGS sequence"/>
</dbReference>
<dbReference type="AlphaFoldDB" id="X6NE44"/>
<dbReference type="InterPro" id="IPR004240">
    <property type="entry name" value="EMP70"/>
</dbReference>
<sequence>MKKNKINSYTIDLFLLIEDIVVICDKQSLIMLLASFLFAFFLQNVNFATAVHNGHYKSGEQIKVIVSNVDPFHNPTEKYDYYHLPWPCKVEKKEIDWNIGSIISGERDRTTKYKINFGIALPNPESLCGQKSLTAAQVDDFIHAIKNDYQYEMWVDDLPVWGRVGFYSTENPVEYYLITHRHFHLRYNRDQVITVNISTVLQQGHYVLLEKGKPLDVKS</sequence>
<dbReference type="GO" id="GO:0016020">
    <property type="term" value="C:membrane"/>
    <property type="evidence" value="ECO:0007669"/>
    <property type="project" value="UniProtKB-SubCell"/>
</dbReference>
<evidence type="ECO:0000313" key="8">
    <source>
        <dbReference type="EMBL" id="ETO24009.1"/>
    </source>
</evidence>
<comment type="caution">
    <text evidence="8">The sequence shown here is derived from an EMBL/GenBank/DDBJ whole genome shotgun (WGS) entry which is preliminary data.</text>
</comment>
<dbReference type="PANTHER" id="PTHR10766">
    <property type="entry name" value="TRANSMEMBRANE 9 SUPERFAMILY PROTEIN"/>
    <property type="match status" value="1"/>
</dbReference>
<evidence type="ECO:0000256" key="2">
    <source>
        <dbReference type="ARBA" id="ARBA00005227"/>
    </source>
</evidence>
<accession>X6NE44</accession>
<organism evidence="8 9">
    <name type="scientific">Reticulomyxa filosa</name>
    <dbReference type="NCBI Taxonomy" id="46433"/>
    <lineage>
        <taxon>Eukaryota</taxon>
        <taxon>Sar</taxon>
        <taxon>Rhizaria</taxon>
        <taxon>Retaria</taxon>
        <taxon>Foraminifera</taxon>
        <taxon>Monothalamids</taxon>
        <taxon>Reticulomyxidae</taxon>
        <taxon>Reticulomyxa</taxon>
    </lineage>
</organism>
<evidence type="ECO:0000256" key="1">
    <source>
        <dbReference type="ARBA" id="ARBA00004141"/>
    </source>
</evidence>
<gene>
    <name evidence="8" type="ORF">RFI_13152</name>
</gene>
<dbReference type="EMBL" id="ASPP01009523">
    <property type="protein sequence ID" value="ETO24009.1"/>
    <property type="molecule type" value="Genomic_DNA"/>
</dbReference>
<proteinExistence type="inferred from homology"/>
<keyword evidence="9" id="KW-1185">Reference proteome</keyword>
<evidence type="ECO:0000313" key="9">
    <source>
        <dbReference type="Proteomes" id="UP000023152"/>
    </source>
</evidence>
<dbReference type="Pfam" id="PF02990">
    <property type="entry name" value="EMP70"/>
    <property type="match status" value="1"/>
</dbReference>
<evidence type="ECO:0000256" key="7">
    <source>
        <dbReference type="RuleBase" id="RU363079"/>
    </source>
</evidence>
<evidence type="ECO:0000256" key="5">
    <source>
        <dbReference type="ARBA" id="ARBA00022989"/>
    </source>
</evidence>
<dbReference type="OMA" id="CKPATED"/>
<keyword evidence="6" id="KW-0472">Membrane</keyword>
<comment type="similarity">
    <text evidence="2 7">Belongs to the nonaspanin (TM9SF) (TC 9.A.2) family.</text>
</comment>
<protein>
    <recommendedName>
        <fullName evidence="7">Transmembrane 9 superfamily member</fullName>
    </recommendedName>
</protein>
<keyword evidence="3" id="KW-0812">Transmembrane</keyword>
<reference evidence="8 9" key="1">
    <citation type="journal article" date="2013" name="Curr. Biol.">
        <title>The Genome of the Foraminiferan Reticulomyxa filosa.</title>
        <authorList>
            <person name="Glockner G."/>
            <person name="Hulsmann N."/>
            <person name="Schleicher M."/>
            <person name="Noegel A.A."/>
            <person name="Eichinger L."/>
            <person name="Gallinger C."/>
            <person name="Pawlowski J."/>
            <person name="Sierra R."/>
            <person name="Euteneuer U."/>
            <person name="Pillet L."/>
            <person name="Moustafa A."/>
            <person name="Platzer M."/>
            <person name="Groth M."/>
            <person name="Szafranski K."/>
            <person name="Schliwa M."/>
        </authorList>
    </citation>
    <scope>NUCLEOTIDE SEQUENCE [LARGE SCALE GENOMIC DNA]</scope>
</reference>
<name>X6NE44_RETFI</name>
<evidence type="ECO:0000256" key="4">
    <source>
        <dbReference type="ARBA" id="ARBA00022729"/>
    </source>
</evidence>
<evidence type="ECO:0000256" key="3">
    <source>
        <dbReference type="ARBA" id="ARBA00022692"/>
    </source>
</evidence>
<comment type="subcellular location">
    <subcellularLocation>
        <location evidence="1">Membrane</location>
        <topology evidence="1">Multi-pass membrane protein</topology>
    </subcellularLocation>
</comment>